<dbReference type="AlphaFoldDB" id="A0A2V2VCR4"/>
<comment type="caution">
    <text evidence="2">The sequence shown here is derived from an EMBL/GenBank/DDBJ whole genome shotgun (WGS) entry which is preliminary data.</text>
</comment>
<evidence type="ECO:0000256" key="1">
    <source>
        <dbReference type="SAM" id="Phobius"/>
    </source>
</evidence>
<evidence type="ECO:0000313" key="2">
    <source>
        <dbReference type="EMBL" id="PWU94014.1"/>
    </source>
</evidence>
<dbReference type="VEuPathDB" id="TriTrypDB:TcG_00738"/>
<dbReference type="Proteomes" id="UP000246121">
    <property type="component" value="Unassembled WGS sequence"/>
</dbReference>
<keyword evidence="1" id="KW-0472">Membrane</keyword>
<dbReference type="VEuPathDB" id="TriTrypDB:TcCL_NonESM02282"/>
<evidence type="ECO:0000313" key="3">
    <source>
        <dbReference type="Proteomes" id="UP000246121"/>
    </source>
</evidence>
<dbReference type="VEuPathDB" id="TriTrypDB:TCDM_00842"/>
<dbReference type="VEuPathDB" id="TriTrypDB:ECC02_003455"/>
<dbReference type="VEuPathDB" id="TriTrypDB:TcYC6_0081480"/>
<dbReference type="VEuPathDB" id="TriTrypDB:TCSYLVIO_001518"/>
<feature type="transmembrane region" description="Helical" evidence="1">
    <location>
        <begin position="29"/>
        <end position="52"/>
    </location>
</feature>
<dbReference type="InterPro" id="IPR011009">
    <property type="entry name" value="Kinase-like_dom_sf"/>
</dbReference>
<dbReference type="VEuPathDB" id="TriTrypDB:BCY84_02244"/>
<dbReference type="VEuPathDB" id="TriTrypDB:TcBrA4_0008920"/>
<dbReference type="VEuPathDB" id="TriTrypDB:C4B63_28g86"/>
<keyword evidence="1" id="KW-1133">Transmembrane helix</keyword>
<reference evidence="2 3" key="1">
    <citation type="journal article" date="2018" name="Microb. Genom.">
        <title>Expanding an expanded genome: long-read sequencing of Trypanosoma cruzi.</title>
        <authorList>
            <person name="Berna L."/>
            <person name="Rodriguez M."/>
            <person name="Chiribao M.L."/>
            <person name="Parodi-Talice A."/>
            <person name="Pita S."/>
            <person name="Rijo G."/>
            <person name="Alvarez-Valin F."/>
            <person name="Robello C."/>
        </authorList>
    </citation>
    <scope>NUCLEOTIDE SEQUENCE [LARGE SCALE GENOMIC DNA]</scope>
    <source>
        <strain evidence="2 3">Dm28c</strain>
    </source>
</reference>
<sequence>MDLEAATNKGTGVHTMHIRRRPCMRRKRLAIACVLFIWFLFTFLPPAVVLFWEGKGIETQLPVSQVRLQPLFPLSSSDGSSAHATANSARVQIGKNDEAFDREAILLVNMSLQRQKRTMPELLKRVLGRGGLRCALISSWAIKACSMAFREAYHNPPGQGRDAPVTVLLPSNESCHGTNTKSIGKKDILEGSNRSIVDQLPQQIIRMRKRAEASGLMFPSSQTLFEEVMKADVERCGNTSSDLYRGIFDDFGGVFSDVQVVSTRYLLKRGFANFSTLEETVEMVAGAATTTYFIMSHQLETRRGLNLTGTLFRTAEKKGCAFSQLSAGVDYEWKDGSPVGPLVILIDCFKGGHSRQEGASEDLSSGGHHVVMAGGFKHPLLCEHLPNEIVLSRVIKYGEKTAVFHGLWQEGKAIVKLFHPYHYFSFQGFYEFVQGRAKRSPLIHYPKFSCYSSKYDGIFQIQSVLTDHVTLKSLLSSKAYRKRVSLRQRLEIAIQILCIFKFMHEEHPAGFFSYDDNHPSQYLLKREKDGFYTLRLIDIDTIQKGIAIPLANTRYPYSNVSTYCRCFYCHGRSNCMFFNTYEAYEACGQIHVRNAWSVEMSHVVRRGRLCDGSSDMWFQAQLLFFLFDGTVAWQNLKREELTHQIQSGLVPPLTQSAAAANHTEEAGQLLSRMFRSRPTETTVLKELSELCTAVGGCRRLKGCPAAVPLPAGGEYSSPMGLHLSR</sequence>
<dbReference type="EMBL" id="PRFA01000028">
    <property type="protein sequence ID" value="PWU94014.1"/>
    <property type="molecule type" value="Genomic_DNA"/>
</dbReference>
<dbReference type="VEuPathDB" id="TriTrypDB:TcCLB.504131.160"/>
<accession>A0A2V2VCR4</accession>
<protein>
    <recommendedName>
        <fullName evidence="4">Protein kinase domain-containing protein</fullName>
    </recommendedName>
</protein>
<dbReference type="SUPFAM" id="SSF56112">
    <property type="entry name" value="Protein kinase-like (PK-like)"/>
    <property type="match status" value="1"/>
</dbReference>
<keyword evidence="1" id="KW-0812">Transmembrane</keyword>
<dbReference type="VEuPathDB" id="TriTrypDB:TcCLB.504125.20"/>
<dbReference type="Gene3D" id="1.10.510.10">
    <property type="entry name" value="Transferase(Phosphotransferase) domain 1"/>
    <property type="match status" value="1"/>
</dbReference>
<gene>
    <name evidence="2" type="ORF">C4B63_28g86</name>
</gene>
<proteinExistence type="predicted"/>
<organism evidence="2 3">
    <name type="scientific">Trypanosoma cruzi</name>
    <dbReference type="NCBI Taxonomy" id="5693"/>
    <lineage>
        <taxon>Eukaryota</taxon>
        <taxon>Discoba</taxon>
        <taxon>Euglenozoa</taxon>
        <taxon>Kinetoplastea</taxon>
        <taxon>Metakinetoplastina</taxon>
        <taxon>Trypanosomatida</taxon>
        <taxon>Trypanosomatidae</taxon>
        <taxon>Trypanosoma</taxon>
        <taxon>Schizotrypanum</taxon>
    </lineage>
</organism>
<evidence type="ECO:0008006" key="4">
    <source>
        <dbReference type="Google" id="ProtNLM"/>
    </source>
</evidence>
<name>A0A2V2VCR4_TRYCR</name>
<dbReference type="VEuPathDB" id="TriTrypDB:Tc_MARK_360"/>